<dbReference type="InterPro" id="IPR036661">
    <property type="entry name" value="Luciferase-like_sf"/>
</dbReference>
<keyword evidence="3" id="KW-1185">Reference proteome</keyword>
<dbReference type="RefSeq" id="WP_011874190.1">
    <property type="nucleotide sequence ID" value="NZ_BAAAGS010000006.1"/>
</dbReference>
<evidence type="ECO:0000259" key="1">
    <source>
        <dbReference type="Pfam" id="PF00296"/>
    </source>
</evidence>
<dbReference type="Pfam" id="PF00296">
    <property type="entry name" value="Bac_luciferase"/>
    <property type="match status" value="1"/>
</dbReference>
<proteinExistence type="predicted"/>
<dbReference type="Proteomes" id="UP001500729">
    <property type="component" value="Unassembled WGS sequence"/>
</dbReference>
<comment type="caution">
    <text evidence="2">The sequence shown here is derived from an EMBL/GenBank/DDBJ whole genome shotgun (WGS) entry which is preliminary data.</text>
</comment>
<dbReference type="EMBL" id="BAAAGS010000006">
    <property type="protein sequence ID" value="GAA0515759.1"/>
    <property type="molecule type" value="Genomic_DNA"/>
</dbReference>
<feature type="domain" description="Luciferase-like" evidence="1">
    <location>
        <begin position="11"/>
        <end position="110"/>
    </location>
</feature>
<protein>
    <recommendedName>
        <fullName evidence="1">Luciferase-like domain-containing protein</fullName>
    </recommendedName>
</protein>
<sequence length="135" mass="14329">MKIGLGLPISDPAGLLSWARRADTGPFSTLGLLDRLVFDNPEPLVALAALAGATERIRVQTEVLLAPLRQTPLPAKQIATLARTSGSRRTLGIGIGIGGREYDFLAVRADIRRHGRVLDAQMARAAPAVGGRGVW</sequence>
<dbReference type="InterPro" id="IPR011251">
    <property type="entry name" value="Luciferase-like_dom"/>
</dbReference>
<name>A0ABN1CBL8_SACER</name>
<gene>
    <name evidence="2" type="ORF">GCM10009533_13460</name>
</gene>
<evidence type="ECO:0000313" key="2">
    <source>
        <dbReference type="EMBL" id="GAA0515759.1"/>
    </source>
</evidence>
<accession>A0ABN1CBL8</accession>
<dbReference type="SUPFAM" id="SSF51679">
    <property type="entry name" value="Bacterial luciferase-like"/>
    <property type="match status" value="1"/>
</dbReference>
<dbReference type="Gene3D" id="3.20.20.30">
    <property type="entry name" value="Luciferase-like domain"/>
    <property type="match status" value="1"/>
</dbReference>
<evidence type="ECO:0000313" key="3">
    <source>
        <dbReference type="Proteomes" id="UP001500729"/>
    </source>
</evidence>
<organism evidence="2 3">
    <name type="scientific">Saccharopolyspora erythraea</name>
    <name type="common">Streptomyces erythraeus</name>
    <dbReference type="NCBI Taxonomy" id="1836"/>
    <lineage>
        <taxon>Bacteria</taxon>
        <taxon>Bacillati</taxon>
        <taxon>Actinomycetota</taxon>
        <taxon>Actinomycetes</taxon>
        <taxon>Pseudonocardiales</taxon>
        <taxon>Pseudonocardiaceae</taxon>
        <taxon>Saccharopolyspora</taxon>
    </lineage>
</organism>
<reference evidence="2 3" key="1">
    <citation type="journal article" date="2019" name="Int. J. Syst. Evol. Microbiol.">
        <title>The Global Catalogue of Microorganisms (GCM) 10K type strain sequencing project: providing services to taxonomists for standard genome sequencing and annotation.</title>
        <authorList>
            <consortium name="The Broad Institute Genomics Platform"/>
            <consortium name="The Broad Institute Genome Sequencing Center for Infectious Disease"/>
            <person name="Wu L."/>
            <person name="Ma J."/>
        </authorList>
    </citation>
    <scope>NUCLEOTIDE SEQUENCE [LARGE SCALE GENOMIC DNA]</scope>
    <source>
        <strain evidence="2 3">JCM 10303</strain>
    </source>
</reference>